<dbReference type="AlphaFoldDB" id="W4LND4"/>
<sequence>MPYAKYSSEEVEARGEEIYEQQIRQHVEAGNQGKFVVIDIETGEYEVDQDDLQATKRALRKRSTAILYGLRIGYPTAYTLGGHVAMEPGQVRDHEATTVLKMPRPRRWTQ</sequence>
<name>W4LND4_ENTF1</name>
<protein>
    <submittedName>
        <fullName evidence="1">Uncharacterized protein</fullName>
    </submittedName>
</protein>
<proteinExistence type="predicted"/>
<gene>
    <name evidence="1" type="ORF">ETSY1_16945</name>
</gene>
<evidence type="ECO:0000313" key="2">
    <source>
        <dbReference type="Proteomes" id="UP000019141"/>
    </source>
</evidence>
<dbReference type="HOGENOM" id="CLU_165471_1_0_7"/>
<dbReference type="Proteomes" id="UP000019141">
    <property type="component" value="Unassembled WGS sequence"/>
</dbReference>
<comment type="caution">
    <text evidence="1">The sequence shown here is derived from an EMBL/GenBank/DDBJ whole genome shotgun (WGS) entry which is preliminary data.</text>
</comment>
<evidence type="ECO:0000313" key="1">
    <source>
        <dbReference type="EMBL" id="ETW98881.1"/>
    </source>
</evidence>
<accession>W4LND4</accession>
<keyword evidence="2" id="KW-1185">Reference proteome</keyword>
<organism evidence="1 2">
    <name type="scientific">Entotheonella factor</name>
    <dbReference type="NCBI Taxonomy" id="1429438"/>
    <lineage>
        <taxon>Bacteria</taxon>
        <taxon>Pseudomonadati</taxon>
        <taxon>Nitrospinota/Tectimicrobiota group</taxon>
        <taxon>Candidatus Tectimicrobiota</taxon>
        <taxon>Candidatus Entotheonellia</taxon>
        <taxon>Candidatus Entotheonellales</taxon>
        <taxon>Candidatus Entotheonellaceae</taxon>
        <taxon>Candidatus Entotheonella</taxon>
    </lineage>
</organism>
<dbReference type="EMBL" id="AZHW01000508">
    <property type="protein sequence ID" value="ETW98881.1"/>
    <property type="molecule type" value="Genomic_DNA"/>
</dbReference>
<reference evidence="1 2" key="1">
    <citation type="journal article" date="2014" name="Nature">
        <title>An environmental bacterial taxon with a large and distinct metabolic repertoire.</title>
        <authorList>
            <person name="Wilson M.C."/>
            <person name="Mori T."/>
            <person name="Ruckert C."/>
            <person name="Uria A.R."/>
            <person name="Helf M.J."/>
            <person name="Takada K."/>
            <person name="Gernert C."/>
            <person name="Steffens U.A."/>
            <person name="Heycke N."/>
            <person name="Schmitt S."/>
            <person name="Rinke C."/>
            <person name="Helfrich E.J."/>
            <person name="Brachmann A.O."/>
            <person name="Gurgui C."/>
            <person name="Wakimoto T."/>
            <person name="Kracht M."/>
            <person name="Crusemann M."/>
            <person name="Hentschel U."/>
            <person name="Abe I."/>
            <person name="Matsunaga S."/>
            <person name="Kalinowski J."/>
            <person name="Takeyama H."/>
            <person name="Piel J."/>
        </authorList>
    </citation>
    <scope>NUCLEOTIDE SEQUENCE [LARGE SCALE GENOMIC DNA]</scope>
    <source>
        <strain evidence="2">TSY1</strain>
    </source>
</reference>